<evidence type="ECO:0000313" key="2">
    <source>
        <dbReference type="EMBL" id="GFR61133.1"/>
    </source>
</evidence>
<name>A0AAV4EJ29_9GAST</name>
<sequence length="93" mass="10389">MSETLARMVIDLNTVKADSTRKKNAMVTPASKGTPDSRVQSERKKVSVVSYSSLSTFYVARAVNDFRCCPPRDEEECPSSRQDNTSPRGDRML</sequence>
<dbReference type="EMBL" id="BMAT01000170">
    <property type="protein sequence ID" value="GFR61133.1"/>
    <property type="molecule type" value="Genomic_DNA"/>
</dbReference>
<protein>
    <submittedName>
        <fullName evidence="2">Uncharacterized protein</fullName>
    </submittedName>
</protein>
<reference evidence="2 3" key="1">
    <citation type="journal article" date="2021" name="Elife">
        <title>Chloroplast acquisition without the gene transfer in kleptoplastic sea slugs, Plakobranchus ocellatus.</title>
        <authorList>
            <person name="Maeda T."/>
            <person name="Takahashi S."/>
            <person name="Yoshida T."/>
            <person name="Shimamura S."/>
            <person name="Takaki Y."/>
            <person name="Nagai Y."/>
            <person name="Toyoda A."/>
            <person name="Suzuki Y."/>
            <person name="Arimoto A."/>
            <person name="Ishii H."/>
            <person name="Satoh N."/>
            <person name="Nishiyama T."/>
            <person name="Hasebe M."/>
            <person name="Maruyama T."/>
            <person name="Minagawa J."/>
            <person name="Obokata J."/>
            <person name="Shigenobu S."/>
        </authorList>
    </citation>
    <scope>NUCLEOTIDE SEQUENCE [LARGE SCALE GENOMIC DNA]</scope>
</reference>
<organism evidence="2 3">
    <name type="scientific">Elysia marginata</name>
    <dbReference type="NCBI Taxonomy" id="1093978"/>
    <lineage>
        <taxon>Eukaryota</taxon>
        <taxon>Metazoa</taxon>
        <taxon>Spiralia</taxon>
        <taxon>Lophotrochozoa</taxon>
        <taxon>Mollusca</taxon>
        <taxon>Gastropoda</taxon>
        <taxon>Heterobranchia</taxon>
        <taxon>Euthyneura</taxon>
        <taxon>Panpulmonata</taxon>
        <taxon>Sacoglossa</taxon>
        <taxon>Placobranchoidea</taxon>
        <taxon>Plakobranchidae</taxon>
        <taxon>Elysia</taxon>
    </lineage>
</organism>
<keyword evidence="3" id="KW-1185">Reference proteome</keyword>
<gene>
    <name evidence="2" type="ORF">ElyMa_000095700</name>
</gene>
<proteinExistence type="predicted"/>
<evidence type="ECO:0000313" key="3">
    <source>
        <dbReference type="Proteomes" id="UP000762676"/>
    </source>
</evidence>
<evidence type="ECO:0000256" key="1">
    <source>
        <dbReference type="SAM" id="MobiDB-lite"/>
    </source>
</evidence>
<feature type="region of interest" description="Disordered" evidence="1">
    <location>
        <begin position="69"/>
        <end position="93"/>
    </location>
</feature>
<dbReference type="AlphaFoldDB" id="A0AAV4EJ29"/>
<comment type="caution">
    <text evidence="2">The sequence shown here is derived from an EMBL/GenBank/DDBJ whole genome shotgun (WGS) entry which is preliminary data.</text>
</comment>
<feature type="region of interest" description="Disordered" evidence="1">
    <location>
        <begin position="21"/>
        <end position="41"/>
    </location>
</feature>
<accession>A0AAV4EJ29</accession>
<dbReference type="Proteomes" id="UP000762676">
    <property type="component" value="Unassembled WGS sequence"/>
</dbReference>